<accession>A0ABN2W1A3</accession>
<evidence type="ECO:0000259" key="1">
    <source>
        <dbReference type="Pfam" id="PF00582"/>
    </source>
</evidence>
<keyword evidence="3" id="KW-1185">Reference proteome</keyword>
<protein>
    <recommendedName>
        <fullName evidence="1">UspA domain-containing protein</fullName>
    </recommendedName>
</protein>
<dbReference type="SUPFAM" id="SSF52402">
    <property type="entry name" value="Adenine nucleotide alpha hydrolases-like"/>
    <property type="match status" value="1"/>
</dbReference>
<sequence>MRGPGSARVVVGVSGSLASLAALRAAAREARQRGATLVAVTAWAPPEGERAYLRRPDRAWLRHWRDEARARLDRAFDEAFGGTPPGVPAVERRVVRDRPGPALCAAASEPEDRLVLGARAGRVRRYVLAHARVPVLTVPAPAEPRRVRRALRRVSAADFVAGPRGGPG</sequence>
<dbReference type="EMBL" id="BAAAPE010000009">
    <property type="protein sequence ID" value="GAA2079276.1"/>
    <property type="molecule type" value="Genomic_DNA"/>
</dbReference>
<dbReference type="CDD" id="cd00293">
    <property type="entry name" value="USP-like"/>
    <property type="match status" value="1"/>
</dbReference>
<comment type="caution">
    <text evidence="2">The sequence shown here is derived from an EMBL/GenBank/DDBJ whole genome shotgun (WGS) entry which is preliminary data.</text>
</comment>
<reference evidence="2 3" key="1">
    <citation type="journal article" date="2019" name="Int. J. Syst. Evol. Microbiol.">
        <title>The Global Catalogue of Microorganisms (GCM) 10K type strain sequencing project: providing services to taxonomists for standard genome sequencing and annotation.</title>
        <authorList>
            <consortium name="The Broad Institute Genomics Platform"/>
            <consortium name="The Broad Institute Genome Sequencing Center for Infectious Disease"/>
            <person name="Wu L."/>
            <person name="Ma J."/>
        </authorList>
    </citation>
    <scope>NUCLEOTIDE SEQUENCE [LARGE SCALE GENOMIC DNA]</scope>
    <source>
        <strain evidence="2 3">JCM 15478</strain>
    </source>
</reference>
<dbReference type="Pfam" id="PF00582">
    <property type="entry name" value="Usp"/>
    <property type="match status" value="1"/>
</dbReference>
<gene>
    <name evidence="2" type="ORF">GCM10009801_36720</name>
</gene>
<feature type="domain" description="UspA" evidence="1">
    <location>
        <begin position="8"/>
        <end position="139"/>
    </location>
</feature>
<organism evidence="2 3">
    <name type="scientific">Streptomyces albiaxialis</name>
    <dbReference type="NCBI Taxonomy" id="329523"/>
    <lineage>
        <taxon>Bacteria</taxon>
        <taxon>Bacillati</taxon>
        <taxon>Actinomycetota</taxon>
        <taxon>Actinomycetes</taxon>
        <taxon>Kitasatosporales</taxon>
        <taxon>Streptomycetaceae</taxon>
        <taxon>Streptomyces</taxon>
    </lineage>
</organism>
<dbReference type="InterPro" id="IPR006016">
    <property type="entry name" value="UspA"/>
</dbReference>
<evidence type="ECO:0000313" key="3">
    <source>
        <dbReference type="Proteomes" id="UP001500016"/>
    </source>
</evidence>
<name>A0ABN2W1A3_9ACTN</name>
<dbReference type="RefSeq" id="WP_344529412.1">
    <property type="nucleotide sequence ID" value="NZ_BAAAPE010000009.1"/>
</dbReference>
<dbReference type="Proteomes" id="UP001500016">
    <property type="component" value="Unassembled WGS sequence"/>
</dbReference>
<dbReference type="Gene3D" id="3.40.50.12370">
    <property type="match status" value="1"/>
</dbReference>
<proteinExistence type="predicted"/>
<evidence type="ECO:0000313" key="2">
    <source>
        <dbReference type="EMBL" id="GAA2079276.1"/>
    </source>
</evidence>